<dbReference type="PANTHER" id="PTHR34123:SF1">
    <property type="entry name" value="OS04G0578200 PROTEIN"/>
    <property type="match status" value="1"/>
</dbReference>
<gene>
    <name evidence="2" type="ORF">PECAL_1P10710</name>
</gene>
<dbReference type="AlphaFoldDB" id="A0A8J2SBS4"/>
<evidence type="ECO:0000313" key="3">
    <source>
        <dbReference type="Proteomes" id="UP000789595"/>
    </source>
</evidence>
<evidence type="ECO:0008006" key="4">
    <source>
        <dbReference type="Google" id="ProtNLM"/>
    </source>
</evidence>
<evidence type="ECO:0000256" key="1">
    <source>
        <dbReference type="SAM" id="SignalP"/>
    </source>
</evidence>
<proteinExistence type="predicted"/>
<keyword evidence="1" id="KW-0732">Signal</keyword>
<dbReference type="Pfam" id="PF10184">
    <property type="entry name" value="DUF2358"/>
    <property type="match status" value="1"/>
</dbReference>
<feature type="chain" id="PRO_5035329087" description="SnoaL-like domain-containing protein" evidence="1">
    <location>
        <begin position="20"/>
        <end position="261"/>
    </location>
</feature>
<protein>
    <recommendedName>
        <fullName evidence="4">SnoaL-like domain-containing protein</fullName>
    </recommendedName>
</protein>
<evidence type="ECO:0000313" key="2">
    <source>
        <dbReference type="EMBL" id="CAH0364694.1"/>
    </source>
</evidence>
<dbReference type="PANTHER" id="PTHR34123">
    <property type="entry name" value="OS04G0578200 PROTEIN"/>
    <property type="match status" value="1"/>
</dbReference>
<organism evidence="2 3">
    <name type="scientific">Pelagomonas calceolata</name>
    <dbReference type="NCBI Taxonomy" id="35677"/>
    <lineage>
        <taxon>Eukaryota</taxon>
        <taxon>Sar</taxon>
        <taxon>Stramenopiles</taxon>
        <taxon>Ochrophyta</taxon>
        <taxon>Pelagophyceae</taxon>
        <taxon>Pelagomonadales</taxon>
        <taxon>Pelagomonadaceae</taxon>
        <taxon>Pelagomonas</taxon>
    </lineage>
</organism>
<feature type="signal peptide" evidence="1">
    <location>
        <begin position="1"/>
        <end position="19"/>
    </location>
</feature>
<reference evidence="2" key="1">
    <citation type="submission" date="2021-11" db="EMBL/GenBank/DDBJ databases">
        <authorList>
            <consortium name="Genoscope - CEA"/>
            <person name="William W."/>
        </authorList>
    </citation>
    <scope>NUCLEOTIDE SEQUENCE</scope>
</reference>
<dbReference type="Gene3D" id="3.10.450.50">
    <property type="match status" value="1"/>
</dbReference>
<dbReference type="InterPro" id="IPR018790">
    <property type="entry name" value="DUF2358"/>
</dbReference>
<dbReference type="SUPFAM" id="SSF54427">
    <property type="entry name" value="NTF2-like"/>
    <property type="match status" value="1"/>
</dbReference>
<keyword evidence="3" id="KW-1185">Reference proteome</keyword>
<dbReference type="InterPro" id="IPR032710">
    <property type="entry name" value="NTF2-like_dom_sf"/>
</dbReference>
<dbReference type="Proteomes" id="UP000789595">
    <property type="component" value="Unassembled WGS sequence"/>
</dbReference>
<comment type="caution">
    <text evidence="2">The sequence shown here is derived from an EMBL/GenBank/DDBJ whole genome shotgun (WGS) entry which is preliminary data.</text>
</comment>
<accession>A0A8J2SBS4</accession>
<dbReference type="EMBL" id="CAKKNE010000001">
    <property type="protein sequence ID" value="CAH0364694.1"/>
    <property type="molecule type" value="Genomic_DNA"/>
</dbReference>
<sequence length="261" mass="29189">MPSPGRISLLALLFQTSCALAPQRPSTRLHAAPLADQLEAKAESLKCPFFRRRFLDAADAARQSTAWLAARHKSILGFMYTSTVEAPTHVWTREETLSAIKQDFMNRYYVTGRLSLDHYHPRCFFDSPDPDMPVRSPEVFASALKGLFDRRSSSLELLEEPRLVGDDIVAEWRLAGRLGLPWKPSIKPFVGRTTFTLDENGLVTRHVEEWSLPAWDAFLAALVPSLHLGAAPAPSISELLASRDTEASSLRERWPALVPAR</sequence>
<name>A0A8J2SBS4_9STRA</name>
<dbReference type="OrthoDB" id="348976at2759"/>